<name>A0A7Z7JCS3_9BURK</name>
<reference evidence="1 2" key="1">
    <citation type="submission" date="2018-01" db="EMBL/GenBank/DDBJ databases">
        <authorList>
            <person name="Clerissi C."/>
        </authorList>
    </citation>
    <scope>NUCLEOTIDE SEQUENCE [LARGE SCALE GENOMIC DNA]</scope>
    <source>
        <strain evidence="1">Cupriavidus taiwanensis STM 6021</strain>
    </source>
</reference>
<evidence type="ECO:0000313" key="1">
    <source>
        <dbReference type="EMBL" id="SPC20900.1"/>
    </source>
</evidence>
<dbReference type="Proteomes" id="UP000257139">
    <property type="component" value="Chromosome CBM2594_b"/>
</dbReference>
<dbReference type="AlphaFoldDB" id="A0A7Z7JCS3"/>
<sequence>MDGQLRALAARRGMAGIATAMSLDSVATTGSSMSSGQTSGNNKTWLARHLKTLFLTITPPGTTGHMAPVMGTITPMPMPMPMPMPLTLTLTRRLPRAAAAAARPPSR</sequence>
<dbReference type="EMBL" id="LT978514">
    <property type="protein sequence ID" value="SPC20900.1"/>
    <property type="molecule type" value="Genomic_DNA"/>
</dbReference>
<organism evidence="1 2">
    <name type="scientific">Cupriavidus taiwanensis</name>
    <dbReference type="NCBI Taxonomy" id="164546"/>
    <lineage>
        <taxon>Bacteria</taxon>
        <taxon>Pseudomonadati</taxon>
        <taxon>Pseudomonadota</taxon>
        <taxon>Betaproteobacteria</taxon>
        <taxon>Burkholderiales</taxon>
        <taxon>Burkholderiaceae</taxon>
        <taxon>Cupriavidus</taxon>
    </lineage>
</organism>
<evidence type="ECO:0000313" key="2">
    <source>
        <dbReference type="Proteomes" id="UP000257139"/>
    </source>
</evidence>
<gene>
    <name evidence="1" type="ORF">CBM2594_B10004</name>
</gene>
<proteinExistence type="predicted"/>
<accession>A0A7Z7JCS3</accession>
<protein>
    <submittedName>
        <fullName evidence="1">Uncharacterized protein</fullName>
    </submittedName>
</protein>